<comment type="function">
    <text evidence="11">Lytic polysaccharide monooxygenase (LMPO) that depolymerizes crystalline and amorphous polysaccharides via the oxidation of scissile alpha- or beta-(1-4)-glycosidic bonds, yielding C1 and/or C4 oxidation products. Catalysis by LPMOs requires the reduction of the active-site copper from Cu(II) to Cu(I) by a reducing agent and H(2)O(2) or O(2) as a cosubstrate.</text>
</comment>
<name>A0A4V3SHI6_9PEZI</name>
<comment type="similarity">
    <text evidence="9">Belongs to the polysaccharide monooxygenase AA9 family.</text>
</comment>
<keyword evidence="6 11" id="KW-1015">Disulfide bond</keyword>
<dbReference type="GO" id="GO:0030248">
    <property type="term" value="F:cellulose binding"/>
    <property type="evidence" value="ECO:0007669"/>
    <property type="project" value="UniProtKB-UniRule"/>
</dbReference>
<dbReference type="Proteomes" id="UP000298138">
    <property type="component" value="Unassembled WGS sequence"/>
</dbReference>
<keyword evidence="5" id="KW-0186">Copper</keyword>
<feature type="chain" id="PRO_5020303647" description="AA9 family lytic polysaccharide monooxygenase" evidence="12">
    <location>
        <begin position="19"/>
        <end position="238"/>
    </location>
</feature>
<evidence type="ECO:0000256" key="3">
    <source>
        <dbReference type="ARBA" id="ARBA00022525"/>
    </source>
</evidence>
<evidence type="ECO:0000256" key="6">
    <source>
        <dbReference type="ARBA" id="ARBA00023157"/>
    </source>
</evidence>
<accession>A0A4V3SHI6</accession>
<evidence type="ECO:0000313" key="14">
    <source>
        <dbReference type="EMBL" id="TGZ76294.1"/>
    </source>
</evidence>
<feature type="domain" description="Auxiliary Activity family 9 catalytic" evidence="13">
    <location>
        <begin position="19"/>
        <end position="221"/>
    </location>
</feature>
<evidence type="ECO:0000256" key="11">
    <source>
        <dbReference type="RuleBase" id="RU368122"/>
    </source>
</evidence>
<dbReference type="STRING" id="341454.A0A4V3SHI6"/>
<dbReference type="OrthoDB" id="5558646at2759"/>
<dbReference type="AlphaFoldDB" id="A0A4V3SHI6"/>
<feature type="signal peptide" evidence="12">
    <location>
        <begin position="1"/>
        <end position="18"/>
    </location>
</feature>
<dbReference type="GO" id="GO:0008810">
    <property type="term" value="F:cellulase activity"/>
    <property type="evidence" value="ECO:0007669"/>
    <property type="project" value="UniProtKB-UniRule"/>
</dbReference>
<keyword evidence="14" id="KW-0378">Hydrolase</keyword>
<dbReference type="CDD" id="cd21175">
    <property type="entry name" value="LPMO_AA9"/>
    <property type="match status" value="1"/>
</dbReference>
<dbReference type="InterPro" id="IPR049892">
    <property type="entry name" value="AA9"/>
</dbReference>
<evidence type="ECO:0000313" key="15">
    <source>
        <dbReference type="Proteomes" id="UP000298138"/>
    </source>
</evidence>
<dbReference type="InParanoid" id="A0A4V3SHI6"/>
<protein>
    <recommendedName>
        <fullName evidence="11">AA9 family lytic polysaccharide monooxygenase</fullName>
        <ecNumber evidence="11">1.14.99.56</ecNumber>
    </recommendedName>
    <alternativeName>
        <fullName evidence="11">Endo-beta-1,4-glucanase</fullName>
    </alternativeName>
    <alternativeName>
        <fullName evidence="11">Glycosyl hydrolase 61 family protein</fullName>
    </alternativeName>
</protein>
<organism evidence="14 15">
    <name type="scientific">Ascodesmis nigricans</name>
    <dbReference type="NCBI Taxonomy" id="341454"/>
    <lineage>
        <taxon>Eukaryota</taxon>
        <taxon>Fungi</taxon>
        <taxon>Dikarya</taxon>
        <taxon>Ascomycota</taxon>
        <taxon>Pezizomycotina</taxon>
        <taxon>Pezizomycetes</taxon>
        <taxon>Pezizales</taxon>
        <taxon>Ascodesmidaceae</taxon>
        <taxon>Ascodesmis</taxon>
    </lineage>
</organism>
<evidence type="ECO:0000256" key="2">
    <source>
        <dbReference type="ARBA" id="ARBA00004613"/>
    </source>
</evidence>
<dbReference type="GO" id="GO:0030245">
    <property type="term" value="P:cellulose catabolic process"/>
    <property type="evidence" value="ECO:0007669"/>
    <property type="project" value="UniProtKB-UniRule"/>
</dbReference>
<comment type="subcellular location">
    <subcellularLocation>
        <location evidence="2 11">Secreted</location>
    </subcellularLocation>
</comment>
<proteinExistence type="inferred from homology"/>
<keyword evidence="12" id="KW-0732">Signal</keyword>
<dbReference type="Gene3D" id="2.70.50.70">
    <property type="match status" value="1"/>
</dbReference>
<evidence type="ECO:0000256" key="7">
    <source>
        <dbReference type="ARBA" id="ARBA00023277"/>
    </source>
</evidence>
<dbReference type="GO" id="GO:0005576">
    <property type="term" value="C:extracellular region"/>
    <property type="evidence" value="ECO:0007669"/>
    <property type="project" value="UniProtKB-SubCell"/>
</dbReference>
<evidence type="ECO:0000256" key="8">
    <source>
        <dbReference type="ARBA" id="ARBA00023326"/>
    </source>
</evidence>
<gene>
    <name evidence="14" type="ORF">EX30DRAFT_375591</name>
</gene>
<dbReference type="PANTHER" id="PTHR33353:SF17">
    <property type="entry name" value="ENDO-BETA-1,4-GLUCANASE D"/>
    <property type="match status" value="1"/>
</dbReference>
<dbReference type="EMBL" id="ML220186">
    <property type="protein sequence ID" value="TGZ76294.1"/>
    <property type="molecule type" value="Genomic_DNA"/>
</dbReference>
<evidence type="ECO:0000256" key="5">
    <source>
        <dbReference type="ARBA" id="ARBA00023008"/>
    </source>
</evidence>
<dbReference type="PANTHER" id="PTHR33353">
    <property type="entry name" value="PUTATIVE (AFU_ORTHOLOGUE AFUA_1G12560)-RELATED"/>
    <property type="match status" value="1"/>
</dbReference>
<comment type="catalytic activity">
    <reaction evidence="10 11">
        <text>[(1-&gt;4)-beta-D-glucosyl]n+m + reduced acceptor + O2 = 4-dehydro-beta-D-glucosyl-[(1-&gt;4)-beta-D-glucosyl]n-1 + [(1-&gt;4)-beta-D-glucosyl]m + acceptor + H2O.</text>
        <dbReference type="EC" id="1.14.99.56"/>
    </reaction>
</comment>
<sequence length="238" mass="25541">MLLLLAVLGAALVAPVRSHTIFQQIGINGQMAERHNYMRLPNYDGPVTDVTTAAMACNGDPNPLTHFSPNVATLAAGSEVTLKWYHTLNSENTPSNPAIDSSHKGPIMVYMAKVDSATGPIPSDGWFKIYEDGLVNGEWAIDRMNANNGAITVKIPSCLPVGDYLLRGEIIALHAAGSYPGAQLYMECAQLRVTSGGTTLPSSTVSFPGAYTPNDVTFQLYWPVPTSYDIPGPRPFVC</sequence>
<dbReference type="InterPro" id="IPR005103">
    <property type="entry name" value="AA9_LPMO"/>
</dbReference>
<comment type="cofactor">
    <cofactor evidence="1">
        <name>Cu(2+)</name>
        <dbReference type="ChEBI" id="CHEBI:29036"/>
    </cofactor>
</comment>
<dbReference type="EC" id="1.14.99.56" evidence="11"/>
<keyword evidence="3 11" id="KW-0964">Secreted</keyword>
<evidence type="ECO:0000256" key="9">
    <source>
        <dbReference type="ARBA" id="ARBA00044502"/>
    </source>
</evidence>
<keyword evidence="4 11" id="KW-0136">Cellulose degradation</keyword>
<evidence type="ECO:0000256" key="4">
    <source>
        <dbReference type="ARBA" id="ARBA00023001"/>
    </source>
</evidence>
<evidence type="ECO:0000256" key="12">
    <source>
        <dbReference type="SAM" id="SignalP"/>
    </source>
</evidence>
<dbReference type="Pfam" id="PF03443">
    <property type="entry name" value="AA9"/>
    <property type="match status" value="1"/>
</dbReference>
<evidence type="ECO:0000256" key="10">
    <source>
        <dbReference type="ARBA" id="ARBA00045077"/>
    </source>
</evidence>
<comment type="domain">
    <text evidence="11">Has a modular structure: an endo-beta-1,4-glucanase catalytic module at the N-terminus, a linker rich in serines and threonines, and a C-terminal carbohydrate-binding module (CBM).</text>
</comment>
<keyword evidence="7 11" id="KW-0119">Carbohydrate metabolism</keyword>
<reference evidence="14 15" key="1">
    <citation type="submission" date="2019-04" db="EMBL/GenBank/DDBJ databases">
        <title>Comparative genomics and transcriptomics to analyze fruiting body development in filamentous ascomycetes.</title>
        <authorList>
            <consortium name="DOE Joint Genome Institute"/>
            <person name="Lutkenhaus R."/>
            <person name="Traeger S."/>
            <person name="Breuer J."/>
            <person name="Kuo A."/>
            <person name="Lipzen A."/>
            <person name="Pangilinan J."/>
            <person name="Dilworth D."/>
            <person name="Sandor L."/>
            <person name="Poggeler S."/>
            <person name="Barry K."/>
            <person name="Grigoriev I.V."/>
            <person name="Nowrousian M."/>
        </authorList>
    </citation>
    <scope>NUCLEOTIDE SEQUENCE [LARGE SCALE GENOMIC DNA]</scope>
    <source>
        <strain evidence="14 15">CBS 389.68</strain>
    </source>
</reference>
<evidence type="ECO:0000259" key="13">
    <source>
        <dbReference type="Pfam" id="PF03443"/>
    </source>
</evidence>
<evidence type="ECO:0000256" key="1">
    <source>
        <dbReference type="ARBA" id="ARBA00001973"/>
    </source>
</evidence>
<keyword evidence="15" id="KW-1185">Reference proteome</keyword>
<keyword evidence="8 11" id="KW-0624">Polysaccharide degradation</keyword>